<evidence type="ECO:0000256" key="10">
    <source>
        <dbReference type="PROSITE-ProRule" id="PRU01360"/>
    </source>
</evidence>
<dbReference type="InterPro" id="IPR023997">
    <property type="entry name" value="TonB-dep_OMP_SusC/RagA_CS"/>
</dbReference>
<name>A0AAJ5WVN2_9BACT</name>
<evidence type="ECO:0000256" key="8">
    <source>
        <dbReference type="ARBA" id="ARBA00023136"/>
    </source>
</evidence>
<keyword evidence="3 10" id="KW-1134">Transmembrane beta strand</keyword>
<dbReference type="NCBIfam" id="TIGR04056">
    <property type="entry name" value="OMP_RagA_SusC"/>
    <property type="match status" value="1"/>
</dbReference>
<feature type="domain" description="TonB-dependent receptor plug" evidence="15">
    <location>
        <begin position="220"/>
        <end position="343"/>
    </location>
</feature>
<comment type="similarity">
    <text evidence="10 11">Belongs to the TonB-dependent receptor family.</text>
</comment>
<evidence type="ECO:0000256" key="7">
    <source>
        <dbReference type="ARBA" id="ARBA00023077"/>
    </source>
</evidence>
<dbReference type="InterPro" id="IPR037066">
    <property type="entry name" value="Plug_dom_sf"/>
</dbReference>
<keyword evidence="12" id="KW-0732">Signal</keyword>
<evidence type="ECO:0000256" key="5">
    <source>
        <dbReference type="ARBA" id="ARBA00022692"/>
    </source>
</evidence>
<feature type="domain" description="TonB-dependent receptor-like beta-barrel" evidence="13">
    <location>
        <begin position="500"/>
        <end position="935"/>
    </location>
</feature>
<dbReference type="GO" id="GO:0009279">
    <property type="term" value="C:cell outer membrane"/>
    <property type="evidence" value="ECO:0007669"/>
    <property type="project" value="UniProtKB-SubCell"/>
</dbReference>
<dbReference type="GO" id="GO:0006826">
    <property type="term" value="P:iron ion transport"/>
    <property type="evidence" value="ECO:0007669"/>
    <property type="project" value="UniProtKB-KW"/>
</dbReference>
<keyword evidence="8 10" id="KW-0472">Membrane</keyword>
<evidence type="ECO:0000259" key="15">
    <source>
        <dbReference type="Pfam" id="PF07715"/>
    </source>
</evidence>
<dbReference type="SUPFAM" id="SSF49464">
    <property type="entry name" value="Carboxypeptidase regulatory domain-like"/>
    <property type="match status" value="1"/>
</dbReference>
<evidence type="ECO:0000256" key="11">
    <source>
        <dbReference type="RuleBase" id="RU003357"/>
    </source>
</evidence>
<evidence type="ECO:0000256" key="4">
    <source>
        <dbReference type="ARBA" id="ARBA00022496"/>
    </source>
</evidence>
<evidence type="ECO:0000256" key="6">
    <source>
        <dbReference type="ARBA" id="ARBA00023004"/>
    </source>
</evidence>
<dbReference type="InterPro" id="IPR036942">
    <property type="entry name" value="Beta-barrel_TonB_sf"/>
</dbReference>
<accession>A0AAJ5WVN2</accession>
<evidence type="ECO:0000259" key="14">
    <source>
        <dbReference type="Pfam" id="PF07660"/>
    </source>
</evidence>
<dbReference type="InterPro" id="IPR011662">
    <property type="entry name" value="Secretin/TonB_short_N"/>
</dbReference>
<dbReference type="AlphaFoldDB" id="A0AAJ5WVN2"/>
<dbReference type="InterPro" id="IPR023996">
    <property type="entry name" value="TonB-dep_OMP_SusC/RagA"/>
</dbReference>
<dbReference type="Pfam" id="PF07660">
    <property type="entry name" value="STN"/>
    <property type="match status" value="1"/>
</dbReference>
<dbReference type="PROSITE" id="PS52016">
    <property type="entry name" value="TONB_DEPENDENT_REC_3"/>
    <property type="match status" value="1"/>
</dbReference>
<evidence type="ECO:0000256" key="1">
    <source>
        <dbReference type="ARBA" id="ARBA00004571"/>
    </source>
</evidence>
<evidence type="ECO:0000256" key="3">
    <source>
        <dbReference type="ARBA" id="ARBA00022452"/>
    </source>
</evidence>
<protein>
    <submittedName>
        <fullName evidence="16">SusC/RagA family TonB-linked outer membrane protein</fullName>
    </submittedName>
</protein>
<evidence type="ECO:0000256" key="12">
    <source>
        <dbReference type="SAM" id="SignalP"/>
    </source>
</evidence>
<proteinExistence type="inferred from homology"/>
<dbReference type="InterPro" id="IPR012910">
    <property type="entry name" value="Plug_dom"/>
</dbReference>
<dbReference type="Gene3D" id="2.60.40.1120">
    <property type="entry name" value="Carboxypeptidase-like, regulatory domain"/>
    <property type="match status" value="1"/>
</dbReference>
<dbReference type="InterPro" id="IPR000531">
    <property type="entry name" value="Beta-barrel_TonB"/>
</dbReference>
<reference evidence="16" key="1">
    <citation type="submission" date="2023-03" db="EMBL/GenBank/DDBJ databases">
        <title>Andean soil-derived lignocellulolytic bacterial consortium as a source of novel taxa and putative plastic-active enzymes.</title>
        <authorList>
            <person name="Diaz-Garcia L."/>
            <person name="Chuvochina M."/>
            <person name="Feuerriegel G."/>
            <person name="Bunk B."/>
            <person name="Sproer C."/>
            <person name="Streit W.R."/>
            <person name="Rodriguez L.M."/>
            <person name="Overmann J."/>
            <person name="Jimenez D.J."/>
        </authorList>
    </citation>
    <scope>NUCLEOTIDE SEQUENCE</scope>
    <source>
        <strain evidence="16">MAG 7</strain>
    </source>
</reference>
<organism evidence="16 17">
    <name type="scientific">Candidatus Pseudobacter hemicellulosilyticus</name>
    <dbReference type="NCBI Taxonomy" id="3121375"/>
    <lineage>
        <taxon>Bacteria</taxon>
        <taxon>Pseudomonadati</taxon>
        <taxon>Bacteroidota</taxon>
        <taxon>Chitinophagia</taxon>
        <taxon>Chitinophagales</taxon>
        <taxon>Chitinophagaceae</taxon>
        <taxon>Pseudobacter</taxon>
    </lineage>
</organism>
<keyword evidence="5 10" id="KW-0812">Transmembrane</keyword>
<evidence type="ECO:0000313" key="17">
    <source>
        <dbReference type="Proteomes" id="UP001220610"/>
    </source>
</evidence>
<keyword evidence="6" id="KW-0408">Iron</keyword>
<keyword evidence="4" id="KW-0410">Iron transport</keyword>
<evidence type="ECO:0000256" key="9">
    <source>
        <dbReference type="ARBA" id="ARBA00023237"/>
    </source>
</evidence>
<dbReference type="Gene3D" id="2.170.130.10">
    <property type="entry name" value="TonB-dependent receptor, plug domain"/>
    <property type="match status" value="1"/>
</dbReference>
<keyword evidence="7 11" id="KW-0798">TonB box</keyword>
<dbReference type="SUPFAM" id="SSF56935">
    <property type="entry name" value="Porins"/>
    <property type="match status" value="1"/>
</dbReference>
<feature type="chain" id="PRO_5042597454" evidence="12">
    <location>
        <begin position="18"/>
        <end position="1132"/>
    </location>
</feature>
<sequence>MKLTAYLLLICSMHVCATTSSQTITWSGRDVSLNKLFNVIKQQTGYGVFGNASLLKQSRKVSISAVEMPLADFLNLALKEQPLTYRILDKTIVLYRKYDDPDDVSATSASRDSSLHFLTLQAMFDPIKGKVTTEAGLPLAGVSISIKGEKGGVSTDEAGNFSINAQARQVLVFTYIGMESQQLRISDPSKTLSIVLKPAEAAMKDVVVTGYSNLRKESFTGNSIKVEREQILKVAQRNVIDVLQVFDPSFRIEMNNIMGSDPNTMPQFYIRGRSGIGVKELDQQDISQAALQNNPNLPIFIMDGYEVPSSRVYDYDPMRIKSITILKDAAATAIYGSRAANGVVVIETIAPIPGKLRVNYNLVSSLTAPDLSEYNLMNAEEKLEAERLAGFYVSTVPATQNQLENEYIRKRNQLMRGVNTDWISQPVTNELNQKHTLALDGGSNDLRFNILLKYDRQNGVMKESKRERMGAGLILEYRFNNFQLRNDLSYDAVKATNSPYGSFSDYTWKAPYDEIVDRTGKYLKNTTTWHGGGTNQLNLVNPLYEVYNTQNFSRNGYNALINNTSLVWRVLPQLQIKGQLSVNKTDNEAKEFYDPASGRFVVNANTDLATVGSLSMNNSSRLSVNTNLFANYVNNINGHNMNFSAGINTVENKSNGESLYFTGFPTGSQSSPNFAARIVNLPSYSDNHTRMFGSFLALNYSFNDIYLLDVSSRLDGSSEFGSKKRYAPFYSLGAGINLHRYAFMANNKWISRARITGSFGQLGKTNFQPYAAKDNYVISEGWYRTGVGASLMYMGNPNLTWEKTNTYDLVMDLGLLQDLINVNVNWYNKLTKDLVNDVDLPLSAGFSAYKDNIGEVRNRGIEINVRANVYRSKDVLIAVYGNFASNKNTLVDISRSLQNYNQRVDNQYKTYNQYTATNIDSAKKYSTPHTKYVVGGSLTSIFGMQSLGINPMDGKEIFLKRDGTITYDWNAADQVIIGDAAPKGQGAFGINFSYKGFTLFTSCLYQYGSQEYNYTLLNKVENVDLYNRNTDRRVLTDRWRKPGDVTNLKDIKESLYTTRPTSRFIQDYNAITINSISLGYNFTQEQLKHMGLSMCRIQVSTNNVATISSVRQERGLSYPFARTFDLSLNVGL</sequence>
<dbReference type="NCBIfam" id="TIGR04057">
    <property type="entry name" value="SusC_RagA_signa"/>
    <property type="match status" value="1"/>
</dbReference>
<dbReference type="InterPro" id="IPR039426">
    <property type="entry name" value="TonB-dep_rcpt-like"/>
</dbReference>
<evidence type="ECO:0000256" key="2">
    <source>
        <dbReference type="ARBA" id="ARBA00022448"/>
    </source>
</evidence>
<dbReference type="EMBL" id="CP119311">
    <property type="protein sequence ID" value="WEK37004.1"/>
    <property type="molecule type" value="Genomic_DNA"/>
</dbReference>
<dbReference type="Proteomes" id="UP001220610">
    <property type="component" value="Chromosome"/>
</dbReference>
<keyword evidence="2 10" id="KW-0813">Transport</keyword>
<gene>
    <name evidence="16" type="ORF">P0Y53_05765</name>
</gene>
<dbReference type="Gene3D" id="2.40.170.20">
    <property type="entry name" value="TonB-dependent receptor, beta-barrel domain"/>
    <property type="match status" value="1"/>
</dbReference>
<keyword evidence="9 10" id="KW-0998">Cell outer membrane</keyword>
<dbReference type="Pfam" id="PF00593">
    <property type="entry name" value="TonB_dep_Rec_b-barrel"/>
    <property type="match status" value="1"/>
</dbReference>
<feature type="signal peptide" evidence="12">
    <location>
        <begin position="1"/>
        <end position="17"/>
    </location>
</feature>
<evidence type="ECO:0000259" key="13">
    <source>
        <dbReference type="Pfam" id="PF00593"/>
    </source>
</evidence>
<feature type="domain" description="Secretin/TonB short N-terminal" evidence="14">
    <location>
        <begin position="49"/>
        <end position="97"/>
    </location>
</feature>
<evidence type="ECO:0000313" key="16">
    <source>
        <dbReference type="EMBL" id="WEK37004.1"/>
    </source>
</evidence>
<dbReference type="InterPro" id="IPR008969">
    <property type="entry name" value="CarboxyPept-like_regulatory"/>
</dbReference>
<dbReference type="Pfam" id="PF13715">
    <property type="entry name" value="CarbopepD_reg_2"/>
    <property type="match status" value="1"/>
</dbReference>
<dbReference type="Pfam" id="PF07715">
    <property type="entry name" value="Plug"/>
    <property type="match status" value="1"/>
</dbReference>
<comment type="subcellular location">
    <subcellularLocation>
        <location evidence="1 10">Cell outer membrane</location>
        <topology evidence="1 10">Multi-pass membrane protein</topology>
    </subcellularLocation>
</comment>
<keyword evidence="4" id="KW-0406">Ion transport</keyword>